<comment type="caution">
    <text evidence="2">The sequence shown here is derived from an EMBL/GenBank/DDBJ whole genome shotgun (WGS) entry which is preliminary data.</text>
</comment>
<dbReference type="Gene3D" id="3.20.20.150">
    <property type="entry name" value="Divalent-metal-dependent TIM barrel enzymes"/>
    <property type="match status" value="1"/>
</dbReference>
<keyword evidence="2" id="KW-0413">Isomerase</keyword>
<proteinExistence type="predicted"/>
<dbReference type="Pfam" id="PF01261">
    <property type="entry name" value="AP_endonuc_2"/>
    <property type="match status" value="1"/>
</dbReference>
<dbReference type="EMBL" id="DWXZ01000089">
    <property type="protein sequence ID" value="HJB37306.1"/>
    <property type="molecule type" value="Genomic_DNA"/>
</dbReference>
<dbReference type="InterPro" id="IPR036237">
    <property type="entry name" value="Xyl_isomerase-like_sf"/>
</dbReference>
<dbReference type="Proteomes" id="UP000824214">
    <property type="component" value="Unassembled WGS sequence"/>
</dbReference>
<dbReference type="AlphaFoldDB" id="A0A9D2LY68"/>
<protein>
    <submittedName>
        <fullName evidence="2">Sugar phosphate isomerase/epimerase</fullName>
    </submittedName>
</protein>
<dbReference type="InterPro" id="IPR013022">
    <property type="entry name" value="Xyl_isomerase-like_TIM-brl"/>
</dbReference>
<feature type="domain" description="Xylose isomerase-like TIM barrel" evidence="1">
    <location>
        <begin position="26"/>
        <end position="269"/>
    </location>
</feature>
<gene>
    <name evidence="2" type="ORF">H9942_04465</name>
</gene>
<reference evidence="2" key="2">
    <citation type="submission" date="2021-04" db="EMBL/GenBank/DDBJ databases">
        <authorList>
            <person name="Gilroy R."/>
        </authorList>
    </citation>
    <scope>NUCLEOTIDE SEQUENCE</scope>
    <source>
        <strain evidence="2">ChiBcolR8-3208</strain>
    </source>
</reference>
<dbReference type="PANTHER" id="PTHR12110">
    <property type="entry name" value="HYDROXYPYRUVATE ISOMERASE"/>
    <property type="match status" value="1"/>
</dbReference>
<name>A0A9D2LY68_9FIRM</name>
<dbReference type="GO" id="GO:0016853">
    <property type="term" value="F:isomerase activity"/>
    <property type="evidence" value="ECO:0007669"/>
    <property type="project" value="UniProtKB-KW"/>
</dbReference>
<dbReference type="SUPFAM" id="SSF51658">
    <property type="entry name" value="Xylose isomerase-like"/>
    <property type="match status" value="1"/>
</dbReference>
<organism evidence="2 3">
    <name type="scientific">Candidatus Acutalibacter ornithocaccae</name>
    <dbReference type="NCBI Taxonomy" id="2838416"/>
    <lineage>
        <taxon>Bacteria</taxon>
        <taxon>Bacillati</taxon>
        <taxon>Bacillota</taxon>
        <taxon>Clostridia</taxon>
        <taxon>Eubacteriales</taxon>
        <taxon>Acutalibacteraceae</taxon>
        <taxon>Acutalibacter</taxon>
    </lineage>
</organism>
<evidence type="ECO:0000313" key="3">
    <source>
        <dbReference type="Proteomes" id="UP000824214"/>
    </source>
</evidence>
<reference evidence="2" key="1">
    <citation type="journal article" date="2021" name="PeerJ">
        <title>Extensive microbial diversity within the chicken gut microbiome revealed by metagenomics and culture.</title>
        <authorList>
            <person name="Gilroy R."/>
            <person name="Ravi A."/>
            <person name="Getino M."/>
            <person name="Pursley I."/>
            <person name="Horton D.L."/>
            <person name="Alikhan N.F."/>
            <person name="Baker D."/>
            <person name="Gharbi K."/>
            <person name="Hall N."/>
            <person name="Watson M."/>
            <person name="Adriaenssens E.M."/>
            <person name="Foster-Nyarko E."/>
            <person name="Jarju S."/>
            <person name="Secka A."/>
            <person name="Antonio M."/>
            <person name="Oren A."/>
            <person name="Chaudhuri R.R."/>
            <person name="La Ragione R."/>
            <person name="Hildebrand F."/>
            <person name="Pallen M.J."/>
        </authorList>
    </citation>
    <scope>NUCLEOTIDE SEQUENCE</scope>
    <source>
        <strain evidence="2">ChiBcolR8-3208</strain>
    </source>
</reference>
<dbReference type="PANTHER" id="PTHR12110:SF41">
    <property type="entry name" value="INOSOSE DEHYDRATASE"/>
    <property type="match status" value="1"/>
</dbReference>
<evidence type="ECO:0000313" key="2">
    <source>
        <dbReference type="EMBL" id="HJB37306.1"/>
    </source>
</evidence>
<dbReference type="InterPro" id="IPR050312">
    <property type="entry name" value="IolE/XylAMocC-like"/>
</dbReference>
<sequence>MAKIATFYDHIVDISRQENMFVVDALKLARELGVEAVEASANNILGREDEFGQEIAMADMEISAIPAYFHFERDTDVKRQAAPILEAAQFLGAPRLLVIPGFWEEGASPQEREAQTAQMVGCVDELAGLALDYGVPLVMEEYDNELSPIATMEGVRRFLDGCPALSCAFDTGNFRFANQAVGDAYQLLRDRIGHVHLKDRSYTQHNGEGAKTALDGVNLYPAPVGGGDLPLEDVLAQLKRDGYDGIYTIEHYGANHALEYLKDSVAWVQARLG</sequence>
<accession>A0A9D2LY68</accession>
<evidence type="ECO:0000259" key="1">
    <source>
        <dbReference type="Pfam" id="PF01261"/>
    </source>
</evidence>